<proteinExistence type="predicted"/>
<comment type="caution">
    <text evidence="2">The sequence shown here is derived from an EMBL/GenBank/DDBJ whole genome shotgun (WGS) entry which is preliminary data.</text>
</comment>
<accession>A0A9P3G742</accession>
<gene>
    <name evidence="2" type="ORF">PsYK624_055470</name>
</gene>
<name>A0A9P3G742_9APHY</name>
<protein>
    <submittedName>
        <fullName evidence="2">Uncharacterized protein</fullName>
    </submittedName>
</protein>
<feature type="compositionally biased region" description="Polar residues" evidence="1">
    <location>
        <begin position="149"/>
        <end position="165"/>
    </location>
</feature>
<reference evidence="2 3" key="1">
    <citation type="submission" date="2021-08" db="EMBL/GenBank/DDBJ databases">
        <title>Draft Genome Sequence of Phanerochaete sordida strain YK-624.</title>
        <authorList>
            <person name="Mori T."/>
            <person name="Dohra H."/>
            <person name="Suzuki T."/>
            <person name="Kawagishi H."/>
            <person name="Hirai H."/>
        </authorList>
    </citation>
    <scope>NUCLEOTIDE SEQUENCE [LARGE SCALE GENOMIC DNA]</scope>
    <source>
        <strain evidence="2 3">YK-624</strain>
    </source>
</reference>
<sequence>MTMDPSFIAVSPNDETAYVTSITDSTSSAQVVASIPVGNGAANVLDLSQLPTSALVADEIAIEEAGCLGGDDVEGEDGDGDEDGDDEDDEDDEEEGTDEDDEGLDMVAILRKAGVETRGPGTPTVAVAVPKKTGNTPHQRNTGPPPAGKTNTQRTSTSLNSSRPNNVPAPRTSISTTSPTGRR</sequence>
<evidence type="ECO:0000313" key="2">
    <source>
        <dbReference type="EMBL" id="GJE89446.1"/>
    </source>
</evidence>
<feature type="compositionally biased region" description="Polar residues" evidence="1">
    <location>
        <begin position="133"/>
        <end position="142"/>
    </location>
</feature>
<dbReference type="AlphaFoldDB" id="A0A9P3G742"/>
<keyword evidence="3" id="KW-1185">Reference proteome</keyword>
<organism evidence="2 3">
    <name type="scientific">Phanerochaete sordida</name>
    <dbReference type="NCBI Taxonomy" id="48140"/>
    <lineage>
        <taxon>Eukaryota</taxon>
        <taxon>Fungi</taxon>
        <taxon>Dikarya</taxon>
        <taxon>Basidiomycota</taxon>
        <taxon>Agaricomycotina</taxon>
        <taxon>Agaricomycetes</taxon>
        <taxon>Polyporales</taxon>
        <taxon>Phanerochaetaceae</taxon>
        <taxon>Phanerochaete</taxon>
    </lineage>
</organism>
<evidence type="ECO:0000256" key="1">
    <source>
        <dbReference type="SAM" id="MobiDB-lite"/>
    </source>
</evidence>
<dbReference type="EMBL" id="BPQB01000013">
    <property type="protein sequence ID" value="GJE89446.1"/>
    <property type="molecule type" value="Genomic_DNA"/>
</dbReference>
<dbReference type="Proteomes" id="UP000703269">
    <property type="component" value="Unassembled WGS sequence"/>
</dbReference>
<feature type="region of interest" description="Disordered" evidence="1">
    <location>
        <begin position="65"/>
        <end position="183"/>
    </location>
</feature>
<evidence type="ECO:0000313" key="3">
    <source>
        <dbReference type="Proteomes" id="UP000703269"/>
    </source>
</evidence>
<feature type="compositionally biased region" description="Acidic residues" evidence="1">
    <location>
        <begin position="71"/>
        <end position="104"/>
    </location>
</feature>
<feature type="compositionally biased region" description="Polar residues" evidence="1">
    <location>
        <begin position="172"/>
        <end position="183"/>
    </location>
</feature>